<dbReference type="AlphaFoldDB" id="A0A4R8FRC0"/>
<accession>A0A4R8FRC0</accession>
<organism evidence="1 2">
    <name type="scientific">Modicisalibacter xianhensis</name>
    <dbReference type="NCBI Taxonomy" id="442341"/>
    <lineage>
        <taxon>Bacteria</taxon>
        <taxon>Pseudomonadati</taxon>
        <taxon>Pseudomonadota</taxon>
        <taxon>Gammaproteobacteria</taxon>
        <taxon>Oceanospirillales</taxon>
        <taxon>Halomonadaceae</taxon>
        <taxon>Modicisalibacter</taxon>
    </lineage>
</organism>
<dbReference type="Proteomes" id="UP000294489">
    <property type="component" value="Unassembled WGS sequence"/>
</dbReference>
<evidence type="ECO:0000313" key="1">
    <source>
        <dbReference type="EMBL" id="TDX29121.1"/>
    </source>
</evidence>
<proteinExistence type="predicted"/>
<dbReference type="OrthoDB" id="9809509at2"/>
<protein>
    <recommendedName>
        <fullName evidence="3">DUF1364 family protein</fullName>
    </recommendedName>
</protein>
<reference evidence="1 2" key="1">
    <citation type="submission" date="2019-03" db="EMBL/GenBank/DDBJ databases">
        <title>Freshwater and sediment microbial communities from various areas in North America, analyzing microbe dynamics in response to fracking.</title>
        <authorList>
            <person name="Lamendella R."/>
        </authorList>
    </citation>
    <scope>NUCLEOTIDE SEQUENCE [LARGE SCALE GENOMIC DNA]</scope>
    <source>
        <strain evidence="1 2">6_TX</strain>
    </source>
</reference>
<name>A0A4R8FRC0_9GAMM</name>
<dbReference type="RefSeq" id="WP_134017962.1">
    <property type="nucleotide sequence ID" value="NZ_SOEC01000008.1"/>
</dbReference>
<comment type="caution">
    <text evidence="1">The sequence shown here is derived from an EMBL/GenBank/DDBJ whole genome shotgun (WGS) entry which is preliminary data.</text>
</comment>
<evidence type="ECO:0000313" key="2">
    <source>
        <dbReference type="Proteomes" id="UP000294489"/>
    </source>
</evidence>
<sequence>MLGQRQPVHRDPKWLAAVHEIDCCVQCGRWGIQAAHRNQGKAKGKKVDDCLTAALCLTCHDEIDNGKDLTREERRQRMNDAILATITELARRGLIGVK</sequence>
<dbReference type="EMBL" id="SOEC01000008">
    <property type="protein sequence ID" value="TDX29121.1"/>
    <property type="molecule type" value="Genomic_DNA"/>
</dbReference>
<evidence type="ECO:0008006" key="3">
    <source>
        <dbReference type="Google" id="ProtNLM"/>
    </source>
</evidence>
<dbReference type="Gene3D" id="3.30.50.20">
    <property type="entry name" value="prophage-derive protein ybcO"/>
    <property type="match status" value="1"/>
</dbReference>
<gene>
    <name evidence="1" type="ORF">DFO67_108165</name>
</gene>